<feature type="region of interest" description="Disordered" evidence="1">
    <location>
        <begin position="269"/>
        <end position="296"/>
    </location>
</feature>
<accession>A0A853EJL5</accession>
<keyword evidence="2" id="KW-0812">Transmembrane</keyword>
<sequence>MAAALIALRWRLTLNALRTNPWAIVGTVIGLLHGVGLLYGAGIGAIALGRLASPAQTAAVLGGLGALIVAGWTVVPLLLTGVDSTLDPRAIAAWTAPSPALARGLLAAAACGIPGVLTAVVLLLPTIAWLAAGEPAAAGLAALCAPAGLTTCVLLSRLVVVRAGTWASRRGRETTAVIASLLVMIAALLPSLATEVLEARSLQDLAGLRTAATALGLSPLGWSFAAPGLLATGPAWAAIAVALGAWILPLALLRPWYRLMARVMTTTGSTAGASQSYGSRAPAHVPAAEGTAPGAGEGAHRAAIPEALPWAGRLSRLLPAASAAIAARGLRYWRSDPRYLLQLISVIMVPILLVAMPAFRAVRVSVNGQEVHTSAALGQAPIAVLLIVPVLVLMMGWSIHNDIGYDSTAVWSHMSAGVPGRQDLAGRAVAALVWQVPVAAIAVVGVCLWAGRWDAAPALIGGSAALHGCALAWSLLTSVLLPYEVVPPGASPLSSRTSGMALVAALVQMLGLLAILLAAAPVGAPAVAAVVTGHVSWGWLLLPVGAAWGAGALALAIARAGRLLDRRGPELLAAIQSWPGHSQAA</sequence>
<evidence type="ECO:0000313" key="4">
    <source>
        <dbReference type="Proteomes" id="UP000572528"/>
    </source>
</evidence>
<organism evidence="3 4">
    <name type="scientific">Actinomyces bowdenii</name>
    <dbReference type="NCBI Taxonomy" id="131109"/>
    <lineage>
        <taxon>Bacteria</taxon>
        <taxon>Bacillati</taxon>
        <taxon>Actinomycetota</taxon>
        <taxon>Actinomycetes</taxon>
        <taxon>Actinomycetales</taxon>
        <taxon>Actinomycetaceae</taxon>
        <taxon>Actinomyces</taxon>
    </lineage>
</organism>
<feature type="transmembrane region" description="Helical" evidence="2">
    <location>
        <begin position="379"/>
        <end position="399"/>
    </location>
</feature>
<feature type="transmembrane region" description="Helical" evidence="2">
    <location>
        <begin position="235"/>
        <end position="253"/>
    </location>
</feature>
<evidence type="ECO:0000313" key="3">
    <source>
        <dbReference type="EMBL" id="NYS68955.1"/>
    </source>
</evidence>
<feature type="transmembrane region" description="Helical" evidence="2">
    <location>
        <begin position="176"/>
        <end position="194"/>
    </location>
</feature>
<feature type="transmembrane region" description="Helical" evidence="2">
    <location>
        <begin position="537"/>
        <end position="558"/>
    </location>
</feature>
<feature type="transmembrane region" description="Helical" evidence="2">
    <location>
        <begin position="100"/>
        <end position="124"/>
    </location>
</feature>
<feature type="transmembrane region" description="Helical" evidence="2">
    <location>
        <begin position="136"/>
        <end position="156"/>
    </location>
</feature>
<name>A0A853EJL5_9ACTO</name>
<evidence type="ECO:0000256" key="1">
    <source>
        <dbReference type="SAM" id="MobiDB-lite"/>
    </source>
</evidence>
<keyword evidence="2" id="KW-1133">Transmembrane helix</keyword>
<feature type="transmembrane region" description="Helical" evidence="2">
    <location>
        <begin position="457"/>
        <end position="481"/>
    </location>
</feature>
<keyword evidence="2" id="KW-0472">Membrane</keyword>
<evidence type="ECO:0000256" key="2">
    <source>
        <dbReference type="SAM" id="Phobius"/>
    </source>
</evidence>
<dbReference type="Proteomes" id="UP000572528">
    <property type="component" value="Unassembled WGS sequence"/>
</dbReference>
<dbReference type="RefSeq" id="WP_179900266.1">
    <property type="nucleotide sequence ID" value="NZ_JACBXV010000052.1"/>
</dbReference>
<protein>
    <submittedName>
        <fullName evidence="3">Transporter</fullName>
    </submittedName>
</protein>
<comment type="caution">
    <text evidence="3">The sequence shown here is derived from an EMBL/GenBank/DDBJ whole genome shotgun (WGS) entry which is preliminary data.</text>
</comment>
<feature type="transmembrane region" description="Helical" evidence="2">
    <location>
        <begin position="339"/>
        <end position="359"/>
    </location>
</feature>
<feature type="transmembrane region" description="Helical" evidence="2">
    <location>
        <begin position="22"/>
        <end position="48"/>
    </location>
</feature>
<feature type="transmembrane region" description="Helical" evidence="2">
    <location>
        <begin position="502"/>
        <end position="531"/>
    </location>
</feature>
<feature type="transmembrane region" description="Helical" evidence="2">
    <location>
        <begin position="429"/>
        <end position="451"/>
    </location>
</feature>
<dbReference type="AlphaFoldDB" id="A0A853EJL5"/>
<feature type="transmembrane region" description="Helical" evidence="2">
    <location>
        <begin position="60"/>
        <end position="80"/>
    </location>
</feature>
<reference evidence="3 4" key="1">
    <citation type="submission" date="2020-07" db="EMBL/GenBank/DDBJ databases">
        <title>MOT database genomes.</title>
        <authorList>
            <person name="Joseph S."/>
            <person name="Aduse-Opoku J."/>
            <person name="Hashim A."/>
            <person name="Wade W."/>
            <person name="Curtis M."/>
        </authorList>
    </citation>
    <scope>NUCLEOTIDE SEQUENCE [LARGE SCALE GENOMIC DNA]</scope>
    <source>
        <strain evidence="3 4">WMus004</strain>
    </source>
</reference>
<proteinExistence type="predicted"/>
<gene>
    <name evidence="3" type="ORF">HZZ05_05400</name>
</gene>
<dbReference type="EMBL" id="JACBXV010000052">
    <property type="protein sequence ID" value="NYS68955.1"/>
    <property type="molecule type" value="Genomic_DNA"/>
</dbReference>